<dbReference type="CDD" id="cd05380">
    <property type="entry name" value="CAP_euk"/>
    <property type="match status" value="1"/>
</dbReference>
<dbReference type="InterPro" id="IPR001283">
    <property type="entry name" value="CRISP-related"/>
</dbReference>
<dbReference type="InterPro" id="IPR035940">
    <property type="entry name" value="CAP_sf"/>
</dbReference>
<organism evidence="2">
    <name type="scientific">Tupanvirus soda lake</name>
    <dbReference type="NCBI Taxonomy" id="2126985"/>
    <lineage>
        <taxon>Viruses</taxon>
        <taxon>Varidnaviria</taxon>
        <taxon>Bamfordvirae</taxon>
        <taxon>Nucleocytoviricota</taxon>
        <taxon>Megaviricetes</taxon>
        <taxon>Imitervirales</taxon>
        <taxon>Mimiviridae</taxon>
        <taxon>Megamimivirinae</taxon>
        <taxon>Tupanvirus</taxon>
        <taxon>Tupanvirus salinum</taxon>
    </lineage>
</organism>
<dbReference type="InterPro" id="IPR002413">
    <property type="entry name" value="V5_allergen-like"/>
</dbReference>
<dbReference type="EMBL" id="KY523104">
    <property type="protein sequence ID" value="QKU35740.1"/>
    <property type="molecule type" value="Genomic_DNA"/>
</dbReference>
<evidence type="ECO:0000313" key="2">
    <source>
        <dbReference type="EMBL" id="QKU35740.1"/>
    </source>
</evidence>
<dbReference type="SUPFAM" id="SSF55797">
    <property type="entry name" value="PR-1-like"/>
    <property type="match status" value="1"/>
</dbReference>
<dbReference type="PRINTS" id="PR00838">
    <property type="entry name" value="V5ALLERGEN"/>
</dbReference>
<proteinExistence type="predicted"/>
<protein>
    <recommendedName>
        <fullName evidence="1">SCP domain-containing protein</fullName>
    </recommendedName>
</protein>
<name>A0A6N1NPD7_9VIRU</name>
<dbReference type="PANTHER" id="PTHR10334">
    <property type="entry name" value="CYSTEINE-RICH SECRETORY PROTEIN-RELATED"/>
    <property type="match status" value="1"/>
</dbReference>
<dbReference type="GeneID" id="80519185"/>
<dbReference type="PRINTS" id="PR00837">
    <property type="entry name" value="V5TPXLIKE"/>
</dbReference>
<sequence length="177" mass="20225">MYQYQNIYQIPAVSNTISPNQQREAWLQFHNNARLNAGVSPLVWNNQLELDAKNYANRCTFQHSDIAKKALVGENISQGVPFEKYNSIHAIFNGWMSERNNCPSIDPHLIGHYTQIINPRVNEVGCACSRCNYTTGLNPENNALICLCRYDQIQNLDEIYCNKSYPLLSSDAIPLRE</sequence>
<feature type="domain" description="SCP" evidence="1">
    <location>
        <begin position="21"/>
        <end position="158"/>
    </location>
</feature>
<dbReference type="Pfam" id="PF00188">
    <property type="entry name" value="CAP"/>
    <property type="match status" value="1"/>
</dbReference>
<dbReference type="InterPro" id="IPR014044">
    <property type="entry name" value="CAP_dom"/>
</dbReference>
<reference evidence="2" key="2">
    <citation type="journal article" date="2018" name="Nat. Commun.">
        <title>Tailed giant Tupanvirus possesses the most complete translational apparatus of the known virosphere.</title>
        <authorList>
            <person name="Abrahao J."/>
            <person name="Silva L."/>
            <person name="Silva L.S."/>
            <person name="Khalil J.Y.B."/>
            <person name="Rodrigues R."/>
            <person name="Arantes T."/>
            <person name="Assis F."/>
            <person name="Boratto P."/>
            <person name="Andrade M."/>
            <person name="Kroon E.G."/>
            <person name="Ribeiro B."/>
            <person name="Bergier I."/>
            <person name="Seligmann H."/>
            <person name="Ghigo E."/>
            <person name="Colson P."/>
            <person name="Levasseur A."/>
            <person name="Kroemer G."/>
            <person name="Raoult D."/>
            <person name="La Scola B."/>
        </authorList>
    </citation>
    <scope>NUCLEOTIDE SEQUENCE [LARGE SCALE GENOMIC DNA]</scope>
    <source>
        <strain evidence="2">Soda lake</strain>
    </source>
</reference>
<evidence type="ECO:0000259" key="1">
    <source>
        <dbReference type="SMART" id="SM00198"/>
    </source>
</evidence>
<dbReference type="RefSeq" id="YP_010782421.1">
    <property type="nucleotide sequence ID" value="NC_075039.1"/>
</dbReference>
<reference evidence="2" key="1">
    <citation type="submission" date="2017-01" db="EMBL/GenBank/DDBJ databases">
        <authorList>
            <person name="Assis F.L."/>
            <person name="Abrahao J.S."/>
            <person name="Silva L."/>
            <person name="Khalil J.B."/>
            <person name="Rodrigues R."/>
            <person name="Silva L.S."/>
            <person name="Arantes T."/>
            <person name="Boratto P."/>
            <person name="Andrade M."/>
            <person name="Kroon E.G."/>
            <person name="Ribeiro B."/>
            <person name="Bergier I."/>
            <person name="Seligmann H."/>
            <person name="Ghigo E."/>
            <person name="Colson P."/>
            <person name="Levasseur A."/>
            <person name="Raoult D."/>
            <person name="Scola B.L."/>
        </authorList>
    </citation>
    <scope>NUCLEOTIDE SEQUENCE</scope>
    <source>
        <strain evidence="2">Soda lake</strain>
    </source>
</reference>
<dbReference type="Gene3D" id="3.40.33.10">
    <property type="entry name" value="CAP"/>
    <property type="match status" value="1"/>
</dbReference>
<dbReference type="KEGG" id="vg:80519185"/>
<dbReference type="SMART" id="SM00198">
    <property type="entry name" value="SCP"/>
    <property type="match status" value="1"/>
</dbReference>
<accession>A0A6N1NPD7</accession>